<dbReference type="OrthoDB" id="7869153at2"/>
<feature type="compositionally biased region" description="Basic residues" evidence="1">
    <location>
        <begin position="459"/>
        <end position="479"/>
    </location>
</feature>
<sequence length="479" mass="53772">MSYVRTMIQALEPRTAEQCDVAIPQSFIRQLSIPADSVVIQFGSQTHRAQVKGREAGRVVQMTPTLARSLLLPGGVPLLMRYDANSMRLIFGPYIGVLVSAYGKDPQVPFGSFTPFFNELVDISRQHAGVVSVFTFHDVDWETKTVRGMIRRNGNWQLRTLPLPQSIYNRLASRQRERSESVEMMIKRFREHDIAFFNEHFLNKWHVHKALSSVPEATEFLPKTICLGDLNDMKDMLDQHRFLYAKPANGSMGKGVYRIRRGPSGYQLASSYSAKTHKDLPSLHRALKKIGQGKNYLLQQGLKLIRSGGRTADFRVLVQKNGNGEWAVTSMVARIGAGSVVSNVARGGTMMQVKQALAVCGPWATNMKPSPQTLQRTALSVAEMLETSMGGQYAEFGIDLGVDIHGHIWLLEVNSKPSKATTSLNIPEGQEEVPRRARPSVRRLYDYAKFLGGFPKIKPTPKKRRKPLATKSLKKRNRR</sequence>
<reference evidence="2 3" key="1">
    <citation type="submission" date="2018-10" db="EMBL/GenBank/DDBJ databases">
        <title>Phylogenomics of Brevibacillus.</title>
        <authorList>
            <person name="Dunlap C."/>
        </authorList>
    </citation>
    <scope>NUCLEOTIDE SEQUENCE [LARGE SCALE GENOMIC DNA]</scope>
    <source>
        <strain evidence="2 3">JCM 15716</strain>
    </source>
</reference>
<organism evidence="2 3">
    <name type="scientific">Brevibacillus fluminis</name>
    <dbReference type="NCBI Taxonomy" id="511487"/>
    <lineage>
        <taxon>Bacteria</taxon>
        <taxon>Bacillati</taxon>
        <taxon>Bacillota</taxon>
        <taxon>Bacilli</taxon>
        <taxon>Bacillales</taxon>
        <taxon>Paenibacillaceae</taxon>
        <taxon>Brevibacillus</taxon>
    </lineage>
</organism>
<accession>A0A3M8DQ70</accession>
<dbReference type="EMBL" id="RHHQ01000008">
    <property type="protein sequence ID" value="RNB89575.1"/>
    <property type="molecule type" value="Genomic_DNA"/>
</dbReference>
<dbReference type="Proteomes" id="UP000271031">
    <property type="component" value="Unassembled WGS sequence"/>
</dbReference>
<feature type="region of interest" description="Disordered" evidence="1">
    <location>
        <begin position="452"/>
        <end position="479"/>
    </location>
</feature>
<evidence type="ECO:0000256" key="1">
    <source>
        <dbReference type="SAM" id="MobiDB-lite"/>
    </source>
</evidence>
<evidence type="ECO:0000313" key="3">
    <source>
        <dbReference type="Proteomes" id="UP000271031"/>
    </source>
</evidence>
<dbReference type="SUPFAM" id="SSF56059">
    <property type="entry name" value="Glutathione synthetase ATP-binding domain-like"/>
    <property type="match status" value="1"/>
</dbReference>
<name>A0A3M8DQ70_9BACL</name>
<evidence type="ECO:0000313" key="2">
    <source>
        <dbReference type="EMBL" id="RNB89575.1"/>
    </source>
</evidence>
<keyword evidence="3" id="KW-1185">Reference proteome</keyword>
<dbReference type="RefSeq" id="WP_122917831.1">
    <property type="nucleotide sequence ID" value="NZ_RHHQ01000008.1"/>
</dbReference>
<protein>
    <submittedName>
        <fullName evidence="2">YheC/YheD family protein</fullName>
    </submittedName>
</protein>
<dbReference type="Gene3D" id="3.30.470.20">
    <property type="entry name" value="ATP-grasp fold, B domain"/>
    <property type="match status" value="1"/>
</dbReference>
<comment type="caution">
    <text evidence="2">The sequence shown here is derived from an EMBL/GenBank/DDBJ whole genome shotgun (WGS) entry which is preliminary data.</text>
</comment>
<dbReference type="Pfam" id="PF14398">
    <property type="entry name" value="ATPgrasp_YheCD"/>
    <property type="match status" value="1"/>
</dbReference>
<dbReference type="AlphaFoldDB" id="A0A3M8DQ70"/>
<dbReference type="InterPro" id="IPR026838">
    <property type="entry name" value="YheC/D"/>
</dbReference>
<gene>
    <name evidence="2" type="ORF">EDM56_10310</name>
</gene>
<proteinExistence type="predicted"/>